<gene>
    <name evidence="2" type="ORF">MCOR_26546</name>
</gene>
<dbReference type="OrthoDB" id="10576686at2759"/>
<dbReference type="PANTHER" id="PTHR24559:SF444">
    <property type="entry name" value="REVERSE TRANSCRIPTASE DOMAIN-CONTAINING PROTEIN"/>
    <property type="match status" value="1"/>
</dbReference>
<proteinExistence type="predicted"/>
<keyword evidence="3" id="KW-1185">Reference proteome</keyword>
<evidence type="ECO:0000313" key="2">
    <source>
        <dbReference type="EMBL" id="CAC5391537.1"/>
    </source>
</evidence>
<name>A0A6J8C9R2_MYTCO</name>
<organism evidence="2 3">
    <name type="scientific">Mytilus coruscus</name>
    <name type="common">Sea mussel</name>
    <dbReference type="NCBI Taxonomy" id="42192"/>
    <lineage>
        <taxon>Eukaryota</taxon>
        <taxon>Metazoa</taxon>
        <taxon>Spiralia</taxon>
        <taxon>Lophotrochozoa</taxon>
        <taxon>Mollusca</taxon>
        <taxon>Bivalvia</taxon>
        <taxon>Autobranchia</taxon>
        <taxon>Pteriomorphia</taxon>
        <taxon>Mytilida</taxon>
        <taxon>Mytiloidea</taxon>
        <taxon>Mytilidae</taxon>
        <taxon>Mytilinae</taxon>
        <taxon>Mytilus</taxon>
    </lineage>
</organism>
<dbReference type="Proteomes" id="UP000507470">
    <property type="component" value="Unassembled WGS sequence"/>
</dbReference>
<dbReference type="Gene3D" id="3.10.10.10">
    <property type="entry name" value="HIV Type 1 Reverse Transcriptase, subunit A, domain 1"/>
    <property type="match status" value="1"/>
</dbReference>
<evidence type="ECO:0008006" key="4">
    <source>
        <dbReference type="Google" id="ProtNLM"/>
    </source>
</evidence>
<dbReference type="AlphaFoldDB" id="A0A6J8C9R2"/>
<accession>A0A6J8C9R2</accession>
<feature type="compositionally biased region" description="Basic and acidic residues" evidence="1">
    <location>
        <begin position="214"/>
        <end position="233"/>
    </location>
</feature>
<feature type="compositionally biased region" description="Basic and acidic residues" evidence="1">
    <location>
        <begin position="18"/>
        <end position="33"/>
    </location>
</feature>
<evidence type="ECO:0000256" key="1">
    <source>
        <dbReference type="SAM" id="MobiDB-lite"/>
    </source>
</evidence>
<dbReference type="EMBL" id="CACVKT020004780">
    <property type="protein sequence ID" value="CAC5391537.1"/>
    <property type="molecule type" value="Genomic_DNA"/>
</dbReference>
<evidence type="ECO:0000313" key="3">
    <source>
        <dbReference type="Proteomes" id="UP000507470"/>
    </source>
</evidence>
<feature type="region of interest" description="Disordered" evidence="1">
    <location>
        <begin position="1"/>
        <end position="65"/>
    </location>
</feature>
<dbReference type="InterPro" id="IPR043502">
    <property type="entry name" value="DNA/RNA_pol_sf"/>
</dbReference>
<dbReference type="InterPro" id="IPR043128">
    <property type="entry name" value="Rev_trsase/Diguanyl_cyclase"/>
</dbReference>
<dbReference type="InterPro" id="IPR053134">
    <property type="entry name" value="RNA-dir_DNA_polymerase"/>
</dbReference>
<dbReference type="SUPFAM" id="SSF56672">
    <property type="entry name" value="DNA/RNA polymerases"/>
    <property type="match status" value="1"/>
</dbReference>
<protein>
    <recommendedName>
        <fullName evidence="4">Reverse transcriptase domain-containing protein</fullName>
    </recommendedName>
</protein>
<feature type="region of interest" description="Disordered" evidence="1">
    <location>
        <begin position="197"/>
        <end position="236"/>
    </location>
</feature>
<sequence length="455" mass="51258">MSSNQDKGATGGLSINADSKRDSDYLHRLDEASPKVSDQSDTVESKGKTGRSKTQITRREKEPEKFDGKSIDWKDYIVHFEKMAVWNQWNECDKAQQLSMSLRGSAQKLLGDLPPEIVNDYSNLKSTLSQRFNPKERVTACRCEFRTRTRKTYPEGEYNLFLEQLKHVQFAHPQTLQAAIACAVEYDAFTSAQFNPRKPKEVDNSPGLPIRAINTDKNELRDNSKVEETKDTKSANPDLNTLASTLNSCIKQLTEKTRRLSFKFLLDNGSDASIVDKSAFDKLGIDTSLLQTVLITLTSAEGSQMKIYGYDREGIYGIKNEEKIKFQNLILSFQDIFVGPDLVSHSIDTEKAKPVKIPPRRIPISQKQVVEKEIDRLLGADLIEPSNSPWSAPILLFTKKDGSIRFCVDNRGLSVTVKDLYPLPRIDTSLDSLGGNIWYYTVDLASGYWQCPHGA</sequence>
<dbReference type="Gene3D" id="3.30.70.270">
    <property type="match status" value="1"/>
</dbReference>
<reference evidence="2 3" key="1">
    <citation type="submission" date="2020-06" db="EMBL/GenBank/DDBJ databases">
        <authorList>
            <person name="Li R."/>
            <person name="Bekaert M."/>
        </authorList>
    </citation>
    <scope>NUCLEOTIDE SEQUENCE [LARGE SCALE GENOMIC DNA]</scope>
    <source>
        <strain evidence="3">wild</strain>
    </source>
</reference>
<dbReference type="PANTHER" id="PTHR24559">
    <property type="entry name" value="TRANSPOSON TY3-I GAG-POL POLYPROTEIN"/>
    <property type="match status" value="1"/>
</dbReference>
<dbReference type="CDD" id="cd01647">
    <property type="entry name" value="RT_LTR"/>
    <property type="match status" value="1"/>
</dbReference>